<name>A0A0L0ULR2_9BASI</name>
<dbReference type="GO" id="GO:0016255">
    <property type="term" value="P:attachment of GPI anchor to protein"/>
    <property type="evidence" value="ECO:0007669"/>
    <property type="project" value="TreeGrafter"/>
</dbReference>
<dbReference type="STRING" id="1165861.A0A0L0ULR2"/>
<accession>A0A0L0ULR2</accession>
<gene>
    <name evidence="2" type="ORF">PSTG_18616</name>
    <name evidence="1" type="ORF">PSTG_18701</name>
</gene>
<dbReference type="EMBL" id="AJIL01003468">
    <property type="protein sequence ID" value="KNE87990.1"/>
    <property type="molecule type" value="Genomic_DNA"/>
</dbReference>
<dbReference type="GO" id="GO:0042765">
    <property type="term" value="C:GPI-anchor transamidase complex"/>
    <property type="evidence" value="ECO:0007669"/>
    <property type="project" value="InterPro"/>
</dbReference>
<protein>
    <submittedName>
        <fullName evidence="1">Uncharacterized protein</fullName>
    </submittedName>
</protein>
<proteinExistence type="predicted"/>
<comment type="caution">
    <text evidence="1">The sequence shown here is derived from an EMBL/GenBank/DDBJ whole genome shotgun (WGS) entry which is preliminary data.</text>
</comment>
<evidence type="ECO:0000313" key="1">
    <source>
        <dbReference type="EMBL" id="KNE87905.1"/>
    </source>
</evidence>
<evidence type="ECO:0000313" key="3">
    <source>
        <dbReference type="Proteomes" id="UP000054564"/>
    </source>
</evidence>
<dbReference type="InterPro" id="IPR007246">
    <property type="entry name" value="Gaa1"/>
</dbReference>
<feature type="non-terminal residue" evidence="1">
    <location>
        <position position="1"/>
    </location>
</feature>
<evidence type="ECO:0000313" key="2">
    <source>
        <dbReference type="EMBL" id="KNE87990.1"/>
    </source>
</evidence>
<dbReference type="PANTHER" id="PTHR13304">
    <property type="entry name" value="GLYCOSYLPHOSPHATIDYLINOSITOL ANCHOR ATTACHMENT 1 PROTEIN"/>
    <property type="match status" value="1"/>
</dbReference>
<dbReference type="Pfam" id="PF04114">
    <property type="entry name" value="Gaa1"/>
    <property type="match status" value="1"/>
</dbReference>
<dbReference type="PANTHER" id="PTHR13304:SF0">
    <property type="entry name" value="GLYCOSYLPHOSPHATIDYLINOSITOL ANCHOR ATTACHMENT 1 PROTEIN"/>
    <property type="match status" value="1"/>
</dbReference>
<dbReference type="EMBL" id="AJIL01003751">
    <property type="protein sequence ID" value="KNE87905.1"/>
    <property type="molecule type" value="Genomic_DNA"/>
</dbReference>
<reference evidence="1" key="1">
    <citation type="submission" date="2014-03" db="EMBL/GenBank/DDBJ databases">
        <title>Cloning and expression analysis of gamma-glutamylcysteines synthetase in perennial ryegrass.</title>
        <authorList>
            <person name="Wei S."/>
            <person name="Sun Z."/>
        </authorList>
    </citation>
    <scope>NUCLEOTIDE SEQUENCE</scope>
    <source>
        <strain evidence="1">Race PST-78</strain>
    </source>
</reference>
<dbReference type="AlphaFoldDB" id="A0A0L0ULR2"/>
<sequence>GINGQLPNLDLINTVAHIVRWTGSCPVTIHSEPLEPSYPSYLPDHPGLQRYLAGRTIVKQMSYGFTGSPSGPEGLFSTYGIDAISLFAHPADGPHGFQTLGTIIESSLRSLNNLLERLHQSFFLY</sequence>
<organism evidence="1 3">
    <name type="scientific">Puccinia striiformis f. sp. tritici PST-78</name>
    <dbReference type="NCBI Taxonomy" id="1165861"/>
    <lineage>
        <taxon>Eukaryota</taxon>
        <taxon>Fungi</taxon>
        <taxon>Dikarya</taxon>
        <taxon>Basidiomycota</taxon>
        <taxon>Pucciniomycotina</taxon>
        <taxon>Pucciniomycetes</taxon>
        <taxon>Pucciniales</taxon>
        <taxon>Pucciniaceae</taxon>
        <taxon>Puccinia</taxon>
    </lineage>
</organism>
<dbReference type="Proteomes" id="UP000054564">
    <property type="component" value="Unassembled WGS sequence"/>
</dbReference>
<reference evidence="3" key="2">
    <citation type="submission" date="2014-03" db="EMBL/GenBank/DDBJ databases">
        <title>The Genome Sequence of Puccinia striiformis f. sp. tritici PST-78.</title>
        <authorList>
            <consortium name="The Broad Institute Genome Sequencing Platform"/>
            <person name="Cuomo C."/>
            <person name="Hulbert S."/>
            <person name="Chen X."/>
            <person name="Walker B."/>
            <person name="Young S.K."/>
            <person name="Zeng Q."/>
            <person name="Gargeya S."/>
            <person name="Fitzgerald M."/>
            <person name="Haas B."/>
            <person name="Abouelleil A."/>
            <person name="Alvarado L."/>
            <person name="Arachchi H.M."/>
            <person name="Berlin A.M."/>
            <person name="Chapman S.B."/>
            <person name="Goldberg J."/>
            <person name="Griggs A."/>
            <person name="Gujja S."/>
            <person name="Hansen M."/>
            <person name="Howarth C."/>
            <person name="Imamovic A."/>
            <person name="Larimer J."/>
            <person name="McCowan C."/>
            <person name="Montmayeur A."/>
            <person name="Murphy C."/>
            <person name="Neiman D."/>
            <person name="Pearson M."/>
            <person name="Priest M."/>
            <person name="Roberts A."/>
            <person name="Saif S."/>
            <person name="Shea T."/>
            <person name="Sisk P."/>
            <person name="Sykes S."/>
            <person name="Wortman J."/>
            <person name="Nusbaum C."/>
            <person name="Birren B."/>
        </authorList>
    </citation>
    <scope>NUCLEOTIDE SEQUENCE [LARGE SCALE GENOMIC DNA]</scope>
    <source>
        <strain evidence="3">race PST-78</strain>
    </source>
</reference>
<keyword evidence="3" id="KW-1185">Reference proteome</keyword>